<dbReference type="EMBL" id="KV748878">
    <property type="protein sequence ID" value="OCL12435.1"/>
    <property type="molecule type" value="Genomic_DNA"/>
</dbReference>
<dbReference type="Proteomes" id="UP000250140">
    <property type="component" value="Unassembled WGS sequence"/>
</dbReference>
<accession>A0A8E2F8W5</accession>
<keyword evidence="5" id="KW-0238">DNA-binding</keyword>
<dbReference type="GO" id="GO:0046872">
    <property type="term" value="F:metal ion binding"/>
    <property type="evidence" value="ECO:0007669"/>
    <property type="project" value="UniProtKB-KW"/>
</dbReference>
<evidence type="ECO:0000256" key="5">
    <source>
        <dbReference type="ARBA" id="ARBA00023125"/>
    </source>
</evidence>
<evidence type="ECO:0000256" key="7">
    <source>
        <dbReference type="ARBA" id="ARBA00023242"/>
    </source>
</evidence>
<keyword evidence="3" id="KW-0862">Zinc</keyword>
<dbReference type="GO" id="GO:0000981">
    <property type="term" value="F:DNA-binding transcription factor activity, RNA polymerase II-specific"/>
    <property type="evidence" value="ECO:0007669"/>
    <property type="project" value="TreeGrafter"/>
</dbReference>
<dbReference type="GO" id="GO:0005634">
    <property type="term" value="C:nucleus"/>
    <property type="evidence" value="ECO:0007669"/>
    <property type="project" value="UniProtKB-SubCell"/>
</dbReference>
<evidence type="ECO:0000256" key="1">
    <source>
        <dbReference type="ARBA" id="ARBA00004123"/>
    </source>
</evidence>
<dbReference type="CDD" id="cd12148">
    <property type="entry name" value="fungal_TF_MHR"/>
    <property type="match status" value="1"/>
</dbReference>
<dbReference type="AlphaFoldDB" id="A0A8E2F8W5"/>
<dbReference type="PANTHER" id="PTHR31845:SF34">
    <property type="entry name" value="TRANSCRIPTIONAL ACTIVATOR OF PROTEASES PRTT"/>
    <property type="match status" value="1"/>
</dbReference>
<keyword evidence="9" id="KW-1185">Reference proteome</keyword>
<gene>
    <name evidence="8" type="ORF">AOQ84DRAFT_285221</name>
</gene>
<evidence type="ECO:0000256" key="4">
    <source>
        <dbReference type="ARBA" id="ARBA00023015"/>
    </source>
</evidence>
<keyword evidence="6" id="KW-0804">Transcription</keyword>
<protein>
    <recommendedName>
        <fullName evidence="10">Transcription factor domain-containing protein</fullName>
    </recommendedName>
</protein>
<organism evidence="8 9">
    <name type="scientific">Glonium stellatum</name>
    <dbReference type="NCBI Taxonomy" id="574774"/>
    <lineage>
        <taxon>Eukaryota</taxon>
        <taxon>Fungi</taxon>
        <taxon>Dikarya</taxon>
        <taxon>Ascomycota</taxon>
        <taxon>Pezizomycotina</taxon>
        <taxon>Dothideomycetes</taxon>
        <taxon>Pleosporomycetidae</taxon>
        <taxon>Gloniales</taxon>
        <taxon>Gloniaceae</taxon>
        <taxon>Glonium</taxon>
    </lineage>
</organism>
<evidence type="ECO:0000256" key="3">
    <source>
        <dbReference type="ARBA" id="ARBA00022833"/>
    </source>
</evidence>
<dbReference type="GO" id="GO:0000976">
    <property type="term" value="F:transcription cis-regulatory region binding"/>
    <property type="evidence" value="ECO:0007669"/>
    <property type="project" value="TreeGrafter"/>
</dbReference>
<evidence type="ECO:0000313" key="8">
    <source>
        <dbReference type="EMBL" id="OCL12435.1"/>
    </source>
</evidence>
<name>A0A8E2F8W5_9PEZI</name>
<keyword evidence="7" id="KW-0539">Nucleus</keyword>
<evidence type="ECO:0000256" key="6">
    <source>
        <dbReference type="ARBA" id="ARBA00023163"/>
    </source>
</evidence>
<proteinExistence type="predicted"/>
<keyword evidence="2" id="KW-0479">Metal-binding</keyword>
<dbReference type="InterPro" id="IPR051089">
    <property type="entry name" value="prtT"/>
</dbReference>
<sequence>MVLTVFRLNRLERTVNDLVRRLGDDSASEVGRSTTTEVIRKTGIQTEHNPPSVEPALAPLFVLRDVATEAGVRPPDRTRTNTPARDLSQDIIMKGFLTENEALPLLSLFNEHYGRWVAFSPTISLGTLLTEVRRSPLLLAACCLIAVRHTTQGLASRLAPQLFKEAKSLLSTALLSVPQPIEFFQAALVLSMWSTTIGRVPLSIDSWLLGGFALQHSLASSLFQPVTNISSSTGHTKHELDRWCIWNHLCLAHLHYCVGTRRKSLIDRDQVNRCRDVLDSDHATNYESRMVAEVNLYWIIYESCSVIPVDLPKTQAVLHTWREEWKWLFDQPRSQFLQMGFHFAQLLIYDQSLKSRSAFVRESLLSEMVRLSTAIINLAMETTDERTRHLTDHIYHMISFAAVTLCRLLHLYEEQLSALYDIVELDRLVLQLVSWLHSIGLPCHVAHTLGDVVAAFHKKLRPDAQPSPTASYLEVDFEIQEDYSHMFPELFGATSFDGNIGHLLPDWGPVL</sequence>
<evidence type="ECO:0008006" key="10">
    <source>
        <dbReference type="Google" id="ProtNLM"/>
    </source>
</evidence>
<keyword evidence="4" id="KW-0805">Transcription regulation</keyword>
<reference evidence="8 9" key="1">
    <citation type="journal article" date="2016" name="Nat. Commun.">
        <title>Ectomycorrhizal ecology is imprinted in the genome of the dominant symbiotic fungus Cenococcum geophilum.</title>
        <authorList>
            <consortium name="DOE Joint Genome Institute"/>
            <person name="Peter M."/>
            <person name="Kohler A."/>
            <person name="Ohm R.A."/>
            <person name="Kuo A."/>
            <person name="Krutzmann J."/>
            <person name="Morin E."/>
            <person name="Arend M."/>
            <person name="Barry K.W."/>
            <person name="Binder M."/>
            <person name="Choi C."/>
            <person name="Clum A."/>
            <person name="Copeland A."/>
            <person name="Grisel N."/>
            <person name="Haridas S."/>
            <person name="Kipfer T."/>
            <person name="LaButti K."/>
            <person name="Lindquist E."/>
            <person name="Lipzen A."/>
            <person name="Maire R."/>
            <person name="Meier B."/>
            <person name="Mihaltcheva S."/>
            <person name="Molinier V."/>
            <person name="Murat C."/>
            <person name="Poggeler S."/>
            <person name="Quandt C.A."/>
            <person name="Sperisen C."/>
            <person name="Tritt A."/>
            <person name="Tisserant E."/>
            <person name="Crous P.W."/>
            <person name="Henrissat B."/>
            <person name="Nehls U."/>
            <person name="Egli S."/>
            <person name="Spatafora J.W."/>
            <person name="Grigoriev I.V."/>
            <person name="Martin F.M."/>
        </authorList>
    </citation>
    <scope>NUCLEOTIDE SEQUENCE [LARGE SCALE GENOMIC DNA]</scope>
    <source>
        <strain evidence="8 9">CBS 207.34</strain>
    </source>
</reference>
<dbReference type="PANTHER" id="PTHR31845">
    <property type="entry name" value="FINGER DOMAIN PROTEIN, PUTATIVE-RELATED"/>
    <property type="match status" value="1"/>
</dbReference>
<dbReference type="OrthoDB" id="2595934at2759"/>
<evidence type="ECO:0000313" key="9">
    <source>
        <dbReference type="Proteomes" id="UP000250140"/>
    </source>
</evidence>
<evidence type="ECO:0000256" key="2">
    <source>
        <dbReference type="ARBA" id="ARBA00022723"/>
    </source>
</evidence>
<comment type="subcellular location">
    <subcellularLocation>
        <location evidence="1">Nucleus</location>
    </subcellularLocation>
</comment>